<dbReference type="InterPro" id="IPR036514">
    <property type="entry name" value="SGNH_hydro_sf"/>
</dbReference>
<dbReference type="Proteomes" id="UP000234857">
    <property type="component" value="Unassembled WGS sequence"/>
</dbReference>
<keyword evidence="1" id="KW-1133">Transmembrane helix</keyword>
<accession>A0A2N5ZG02</accession>
<keyword evidence="1" id="KW-0812">Transmembrane</keyword>
<feature type="transmembrane region" description="Helical" evidence="1">
    <location>
        <begin position="12"/>
        <end position="37"/>
    </location>
</feature>
<proteinExistence type="predicted"/>
<evidence type="ECO:0000313" key="3">
    <source>
        <dbReference type="Proteomes" id="UP000234857"/>
    </source>
</evidence>
<name>A0A2N5ZG02_MUIH1</name>
<evidence type="ECO:0008006" key="4">
    <source>
        <dbReference type="Google" id="ProtNLM"/>
    </source>
</evidence>
<dbReference type="EMBL" id="PKTG01000085">
    <property type="protein sequence ID" value="PLX17543.1"/>
    <property type="molecule type" value="Genomic_DNA"/>
</dbReference>
<comment type="caution">
    <text evidence="2">The sequence shown here is derived from an EMBL/GenBank/DDBJ whole genome shotgun (WGS) entry which is preliminary data.</text>
</comment>
<keyword evidence="1" id="KW-0472">Membrane</keyword>
<sequence length="825" mass="98194">MKKQILYSSKLKVIILSLFIIFLFFDMFLNLFAHFAARDRAVLSEKELPEITCFGDSFVYGIGVDVGDDYPSVMNNILTDYKVINHGEPSINSSIVLSKIRKEISKKELPEIITVQIGLNNYWNKEKIETKGMRKQKLSFKNLIFKVKTFRFFYIAYNSIFKGLSERFKPESVRYIKEHPANFAKKGIKNTFHRLYKEKMDFVKYNDFISAIRDSDSLSENEHRLFERWIKSLKKGDDIIPIGSNPSAFSLILCIDNRIRNKRLKEALELSFKRDDDIAFYLYRGFIYFLLKENDLAQEWFEFALKTDDKDVFSQFYYGMFLLNMSNKKKIKEFEERYSMDKELFKNYILFRESQKNVNDSERKNIVLPPFAGLDIYLNFYRLNHIMLYRKKIQKTDMKVLKAFLYNLFLEAEICTIQKYYTLGNPWFFSQKYQDFIKKVEHDILTYPDLWIVDKELKEYVFCFLTKKLRKKNLYDFEEKLDLYRFLFREFPEKHNLSENLLSLFFSLDKDKDFVKMEKIVEILKENTGSEISRKDYFEADCFMLFSKINNGKLSLCEELEKISEDAIKLFDTELFYRYRSEALKTIVMTRKDFDVDEVISFHEKAIERFGSFDFYSNLGIIYRYLFIDDGDTAFLKESVRNLIKAIDIKYDEGLLNLIVLNLGFEGKEEEIKKILKKFPQAGDKYDVKTILSLSKGSSMTPRLYEPKEEKFRTDIYEYDKSLLADLREIKSLCDRKNIKVVFLNYLQARIPEMMILKKEQSDTLFFNIYELFGKENERLGYTIKEIFLSDGHLTPLGNRYVAKRLVNFMTENGLLTSTNKVKDL</sequence>
<evidence type="ECO:0000256" key="1">
    <source>
        <dbReference type="SAM" id="Phobius"/>
    </source>
</evidence>
<dbReference type="SUPFAM" id="SSF52266">
    <property type="entry name" value="SGNH hydrolase"/>
    <property type="match status" value="1"/>
</dbReference>
<evidence type="ECO:0000313" key="2">
    <source>
        <dbReference type="EMBL" id="PLX17543.1"/>
    </source>
</evidence>
<protein>
    <recommendedName>
        <fullName evidence="4">SGNH hydrolase-type esterase domain-containing protein</fullName>
    </recommendedName>
</protein>
<reference evidence="2 3" key="1">
    <citation type="submission" date="2017-11" db="EMBL/GenBank/DDBJ databases">
        <title>Genome-resolved metagenomics identifies genetic mobility, metabolic interactions, and unexpected diversity in perchlorate-reducing communities.</title>
        <authorList>
            <person name="Barnum T.P."/>
            <person name="Figueroa I.A."/>
            <person name="Carlstrom C.I."/>
            <person name="Lucas L.N."/>
            <person name="Engelbrektson A.L."/>
            <person name="Coates J.D."/>
        </authorList>
    </citation>
    <scope>NUCLEOTIDE SEQUENCE [LARGE SCALE GENOMIC DNA]</scope>
    <source>
        <strain evidence="2">BM706</strain>
    </source>
</reference>
<organism evidence="2 3">
    <name type="scientific">Muiribacterium halophilum</name>
    <dbReference type="NCBI Taxonomy" id="2053465"/>
    <lineage>
        <taxon>Bacteria</taxon>
        <taxon>Candidatus Muiribacteriota</taxon>
        <taxon>Candidatus Muiribacteriia</taxon>
        <taxon>Candidatus Muiribacteriales</taxon>
        <taxon>Candidatus Muiribacteriaceae</taxon>
        <taxon>Candidatus Muiribacterium</taxon>
    </lineage>
</organism>
<dbReference type="AlphaFoldDB" id="A0A2N5ZG02"/>
<dbReference type="Gene3D" id="3.40.50.1110">
    <property type="entry name" value="SGNH hydrolase"/>
    <property type="match status" value="1"/>
</dbReference>
<dbReference type="InterPro" id="IPR011990">
    <property type="entry name" value="TPR-like_helical_dom_sf"/>
</dbReference>
<gene>
    <name evidence="2" type="ORF">C0601_07230</name>
</gene>
<dbReference type="Gene3D" id="1.25.40.10">
    <property type="entry name" value="Tetratricopeptide repeat domain"/>
    <property type="match status" value="1"/>
</dbReference>
<dbReference type="SUPFAM" id="SSF48452">
    <property type="entry name" value="TPR-like"/>
    <property type="match status" value="1"/>
</dbReference>